<gene>
    <name evidence="1" type="ORF">CYPRO_1575</name>
</gene>
<dbReference type="RefSeq" id="WP_114984082.1">
    <property type="nucleotide sequence ID" value="NZ_CP027806.1"/>
</dbReference>
<organism evidence="1 2">
    <name type="scientific">Cyclonatronum proteinivorum</name>
    <dbReference type="NCBI Taxonomy" id="1457365"/>
    <lineage>
        <taxon>Bacteria</taxon>
        <taxon>Pseudomonadati</taxon>
        <taxon>Balneolota</taxon>
        <taxon>Balneolia</taxon>
        <taxon>Balneolales</taxon>
        <taxon>Cyclonatronaceae</taxon>
        <taxon>Cyclonatronum</taxon>
    </lineage>
</organism>
<protein>
    <submittedName>
        <fullName evidence="1">Uncharacterized protein</fullName>
    </submittedName>
</protein>
<proteinExistence type="predicted"/>
<name>A0A345UK24_9BACT</name>
<dbReference type="KEGG" id="cprv:CYPRO_1575"/>
<dbReference type="EMBL" id="CP027806">
    <property type="protein sequence ID" value="AXJ00826.1"/>
    <property type="molecule type" value="Genomic_DNA"/>
</dbReference>
<sequence length="171" mass="19630">MNPSGEPTGDLQFWSTAQLLALGTLQRLQYNRSRYEAEAADTAEALGPEARHEALCAQLESICLDLQRYRNLYQACDDSGDERLVSGLFLLFQRLHNSWHRFHHELLELPASRISGYIPETDRQRALWNPDVFEDSPFEDTALPPSLPDSRSVSEALQRTEQLRIRFRRSG</sequence>
<evidence type="ECO:0000313" key="2">
    <source>
        <dbReference type="Proteomes" id="UP000254808"/>
    </source>
</evidence>
<keyword evidence="2" id="KW-1185">Reference proteome</keyword>
<dbReference type="AlphaFoldDB" id="A0A345UK24"/>
<evidence type="ECO:0000313" key="1">
    <source>
        <dbReference type="EMBL" id="AXJ00826.1"/>
    </source>
</evidence>
<dbReference type="Proteomes" id="UP000254808">
    <property type="component" value="Chromosome"/>
</dbReference>
<reference evidence="1 2" key="1">
    <citation type="submission" date="2018-03" db="EMBL/GenBank/DDBJ databases">
        <title>Phenotypic and genomic properties of Cyclonatronum proteinivorum gen. nov., sp. nov., a haloalkaliphilic bacteroidete from soda lakes possessing Na+-translocating rhodopsin.</title>
        <authorList>
            <person name="Toshchakov S.V."/>
            <person name="Korzhenkov A."/>
            <person name="Samarov N.I."/>
            <person name="Kublanov I.V."/>
            <person name="Muntyan M.S."/>
            <person name="Sorokin D.Y."/>
        </authorList>
    </citation>
    <scope>NUCLEOTIDE SEQUENCE [LARGE SCALE GENOMIC DNA]</scope>
    <source>
        <strain evidence="1 2">Omega</strain>
    </source>
</reference>
<accession>A0A345UK24</accession>